<comment type="caution">
    <text evidence="1">The sequence shown here is derived from an EMBL/GenBank/DDBJ whole genome shotgun (WGS) entry which is preliminary data.</text>
</comment>
<proteinExistence type="predicted"/>
<accession>A0ABR2KLS0</accession>
<dbReference type="EMBL" id="JAPFFF010000004">
    <property type="protein sequence ID" value="KAK8891867.1"/>
    <property type="molecule type" value="Genomic_DNA"/>
</dbReference>
<dbReference type="Proteomes" id="UP001470230">
    <property type="component" value="Unassembled WGS sequence"/>
</dbReference>
<evidence type="ECO:0000313" key="2">
    <source>
        <dbReference type="Proteomes" id="UP001470230"/>
    </source>
</evidence>
<keyword evidence="2" id="KW-1185">Reference proteome</keyword>
<organism evidence="1 2">
    <name type="scientific">Tritrichomonas musculus</name>
    <dbReference type="NCBI Taxonomy" id="1915356"/>
    <lineage>
        <taxon>Eukaryota</taxon>
        <taxon>Metamonada</taxon>
        <taxon>Parabasalia</taxon>
        <taxon>Tritrichomonadida</taxon>
        <taxon>Tritrichomonadidae</taxon>
        <taxon>Tritrichomonas</taxon>
    </lineage>
</organism>
<gene>
    <name evidence="1" type="ORF">M9Y10_029089</name>
</gene>
<sequence length="97" mass="11131">MNSLLNMCKTHERLADDILDLSHECDHYNVPLRAFHGEWNEATTLQYALEALQQWIAFGEDVDHIGTFSATKSFSSNKKKIKVSLIFLLPLKKIIIN</sequence>
<reference evidence="1 2" key="1">
    <citation type="submission" date="2024-04" db="EMBL/GenBank/DDBJ databases">
        <title>Tritrichomonas musculus Genome.</title>
        <authorList>
            <person name="Alves-Ferreira E."/>
            <person name="Grigg M."/>
            <person name="Lorenzi H."/>
            <person name="Galac M."/>
        </authorList>
    </citation>
    <scope>NUCLEOTIDE SEQUENCE [LARGE SCALE GENOMIC DNA]</scope>
    <source>
        <strain evidence="1 2">EAF2021</strain>
    </source>
</reference>
<protein>
    <submittedName>
        <fullName evidence="1">Uncharacterized protein</fullName>
    </submittedName>
</protein>
<evidence type="ECO:0000313" key="1">
    <source>
        <dbReference type="EMBL" id="KAK8891867.1"/>
    </source>
</evidence>
<name>A0ABR2KLS0_9EUKA</name>